<reference evidence="4" key="1">
    <citation type="submission" date="2013-03" db="EMBL/GenBank/DDBJ databases">
        <title>The Genome Sequence of Anopheles dirus WRAIR2.</title>
        <authorList>
            <consortium name="The Broad Institute Genomics Platform"/>
            <person name="Neafsey D.E."/>
            <person name="Walton C."/>
            <person name="Walker B."/>
            <person name="Young S.K."/>
            <person name="Zeng Q."/>
            <person name="Gargeya S."/>
            <person name="Fitzgerald M."/>
            <person name="Haas B."/>
            <person name="Abouelleil A."/>
            <person name="Allen A.W."/>
            <person name="Alvarado L."/>
            <person name="Arachchi H.M."/>
            <person name="Berlin A.M."/>
            <person name="Chapman S.B."/>
            <person name="Gainer-Dewar J."/>
            <person name="Goldberg J."/>
            <person name="Griggs A."/>
            <person name="Gujja S."/>
            <person name="Hansen M."/>
            <person name="Howarth C."/>
            <person name="Imamovic A."/>
            <person name="Ireland A."/>
            <person name="Larimer J."/>
            <person name="McCowan C."/>
            <person name="Murphy C."/>
            <person name="Pearson M."/>
            <person name="Poon T.W."/>
            <person name="Priest M."/>
            <person name="Roberts A."/>
            <person name="Saif S."/>
            <person name="Shea T."/>
            <person name="Sisk P."/>
            <person name="Sykes S."/>
            <person name="Wortman J."/>
            <person name="Nusbaum C."/>
            <person name="Birren B."/>
        </authorList>
    </citation>
    <scope>NUCLEOTIDE SEQUENCE [LARGE SCALE GENOMIC DNA]</scope>
    <source>
        <strain evidence="4">WRAIR2</strain>
    </source>
</reference>
<name>A0A182NPX5_9DIPT</name>
<dbReference type="InterPro" id="IPR001878">
    <property type="entry name" value="Znf_CCHC"/>
</dbReference>
<keyword evidence="1" id="KW-0863">Zinc-finger</keyword>
<protein>
    <recommendedName>
        <fullName evidence="2">CCHC-type domain-containing protein</fullName>
    </recommendedName>
</protein>
<feature type="domain" description="CCHC-type" evidence="2">
    <location>
        <begin position="348"/>
        <end position="365"/>
    </location>
</feature>
<keyword evidence="4" id="KW-1185">Reference proteome</keyword>
<organism evidence="3 4">
    <name type="scientific">Anopheles dirus</name>
    <dbReference type="NCBI Taxonomy" id="7168"/>
    <lineage>
        <taxon>Eukaryota</taxon>
        <taxon>Metazoa</taxon>
        <taxon>Ecdysozoa</taxon>
        <taxon>Arthropoda</taxon>
        <taxon>Hexapoda</taxon>
        <taxon>Insecta</taxon>
        <taxon>Pterygota</taxon>
        <taxon>Neoptera</taxon>
        <taxon>Endopterygota</taxon>
        <taxon>Diptera</taxon>
        <taxon>Nematocera</taxon>
        <taxon>Culicoidea</taxon>
        <taxon>Culicidae</taxon>
        <taxon>Anophelinae</taxon>
        <taxon>Anopheles</taxon>
    </lineage>
</organism>
<evidence type="ECO:0000313" key="4">
    <source>
        <dbReference type="Proteomes" id="UP000075884"/>
    </source>
</evidence>
<keyword evidence="1" id="KW-0862">Zinc</keyword>
<dbReference type="VEuPathDB" id="VectorBase:ADIR009710"/>
<dbReference type="SMART" id="SM00343">
    <property type="entry name" value="ZnF_C2HC"/>
    <property type="match status" value="2"/>
</dbReference>
<dbReference type="EnsemblMetazoa" id="ADIR009710-RA">
    <property type="protein sequence ID" value="ADIR009710-PA"/>
    <property type="gene ID" value="ADIR009710"/>
</dbReference>
<dbReference type="Pfam" id="PF03564">
    <property type="entry name" value="DUF1759"/>
    <property type="match status" value="1"/>
</dbReference>
<dbReference type="GO" id="GO:0008270">
    <property type="term" value="F:zinc ion binding"/>
    <property type="evidence" value="ECO:0007669"/>
    <property type="project" value="UniProtKB-KW"/>
</dbReference>
<dbReference type="Gene3D" id="4.10.60.10">
    <property type="entry name" value="Zinc finger, CCHC-type"/>
    <property type="match status" value="1"/>
</dbReference>
<dbReference type="PANTHER" id="PTHR47331:SF1">
    <property type="entry name" value="GAG-LIKE PROTEIN"/>
    <property type="match status" value="1"/>
</dbReference>
<proteinExistence type="predicted"/>
<sequence>MSVDDKAQVTEGTRQLTALEGAVRELLKEAETGKLDPAMATIKGDILASLWKDGNATLLRLEAQTGPHPRRTTFVEAYAAARYALQKLRVSECSATPPMDITLTSVAARSDHLPRIELPKFNGSPSEWPAFAGRFEKRVAGLTEEADRYAFLLKCFERCDIARNSFEAFENAGMPFQQAWKKLEERFYKKRVVFLEHFQQILDLPKMTVASANGLMRIIDVVETSTASSRQIAGEMNAKPTVIEDGLLVSIVLSKLDTETAERIARQSDVQRIPTWKELREELDRLPNQIYYGPKKKEVPRTHTSFAPTRPARTVLSATVRPAVSKPPVTTPSPATGTSAANGIWGPRRCYACDKTGHVGTLCPELRVRSAIERLNFIMGQGKCINCLSRQHKSAECPSGKRCQTCQKRHHTLLHVENEATLAIK</sequence>
<dbReference type="PANTHER" id="PTHR47331">
    <property type="entry name" value="PHD-TYPE DOMAIN-CONTAINING PROTEIN"/>
    <property type="match status" value="1"/>
</dbReference>
<dbReference type="STRING" id="7168.A0A182NPX5"/>
<evidence type="ECO:0000313" key="3">
    <source>
        <dbReference type="EnsemblMetazoa" id="ADIR009710-PA"/>
    </source>
</evidence>
<dbReference type="GO" id="GO:0003676">
    <property type="term" value="F:nucleic acid binding"/>
    <property type="evidence" value="ECO:0007669"/>
    <property type="project" value="InterPro"/>
</dbReference>
<reference evidence="3" key="2">
    <citation type="submission" date="2020-05" db="UniProtKB">
        <authorList>
            <consortium name="EnsemblMetazoa"/>
        </authorList>
    </citation>
    <scope>IDENTIFICATION</scope>
    <source>
        <strain evidence="3">WRAIR2</strain>
    </source>
</reference>
<keyword evidence="1" id="KW-0479">Metal-binding</keyword>
<dbReference type="Proteomes" id="UP000075884">
    <property type="component" value="Unassembled WGS sequence"/>
</dbReference>
<accession>A0A182NPX5</accession>
<dbReference type="AlphaFoldDB" id="A0A182NPX5"/>
<evidence type="ECO:0000256" key="1">
    <source>
        <dbReference type="PROSITE-ProRule" id="PRU00047"/>
    </source>
</evidence>
<dbReference type="PROSITE" id="PS50158">
    <property type="entry name" value="ZF_CCHC"/>
    <property type="match status" value="1"/>
</dbReference>
<dbReference type="InterPro" id="IPR005312">
    <property type="entry name" value="DUF1759"/>
</dbReference>
<evidence type="ECO:0000259" key="2">
    <source>
        <dbReference type="PROSITE" id="PS50158"/>
    </source>
</evidence>